<feature type="compositionally biased region" description="Polar residues" evidence="1">
    <location>
        <begin position="20"/>
        <end position="49"/>
    </location>
</feature>
<evidence type="ECO:0000313" key="3">
    <source>
        <dbReference type="Proteomes" id="UP001058974"/>
    </source>
</evidence>
<keyword evidence="3" id="KW-1185">Reference proteome</keyword>
<comment type="caution">
    <text evidence="2">The sequence shown here is derived from an EMBL/GenBank/DDBJ whole genome shotgun (WGS) entry which is preliminary data.</text>
</comment>
<dbReference type="Proteomes" id="UP001058974">
    <property type="component" value="Chromosome 5"/>
</dbReference>
<protein>
    <submittedName>
        <fullName evidence="2">Uncharacterized protein</fullName>
    </submittedName>
</protein>
<accession>A0A9D5AAZ7</accession>
<dbReference type="EMBL" id="JAMSHJ010000005">
    <property type="protein sequence ID" value="KAI5404617.1"/>
    <property type="molecule type" value="Genomic_DNA"/>
</dbReference>
<name>A0A9D5AAZ7_PEA</name>
<evidence type="ECO:0000313" key="2">
    <source>
        <dbReference type="EMBL" id="KAI5404617.1"/>
    </source>
</evidence>
<dbReference type="AlphaFoldDB" id="A0A9D5AAZ7"/>
<organism evidence="2 3">
    <name type="scientific">Pisum sativum</name>
    <name type="common">Garden pea</name>
    <name type="synonym">Lathyrus oleraceus</name>
    <dbReference type="NCBI Taxonomy" id="3888"/>
    <lineage>
        <taxon>Eukaryota</taxon>
        <taxon>Viridiplantae</taxon>
        <taxon>Streptophyta</taxon>
        <taxon>Embryophyta</taxon>
        <taxon>Tracheophyta</taxon>
        <taxon>Spermatophyta</taxon>
        <taxon>Magnoliopsida</taxon>
        <taxon>eudicotyledons</taxon>
        <taxon>Gunneridae</taxon>
        <taxon>Pentapetalae</taxon>
        <taxon>rosids</taxon>
        <taxon>fabids</taxon>
        <taxon>Fabales</taxon>
        <taxon>Fabaceae</taxon>
        <taxon>Papilionoideae</taxon>
        <taxon>50 kb inversion clade</taxon>
        <taxon>NPAAA clade</taxon>
        <taxon>Hologalegina</taxon>
        <taxon>IRL clade</taxon>
        <taxon>Fabeae</taxon>
        <taxon>Lathyrus</taxon>
    </lineage>
</organism>
<sequence length="135" mass="15091">MEKSSQLCMERSKRERATAGTGSISKSISAVATTASNSHAPGTLPSGTIVNPRDQSHIKVVVTRKGRAKEPQVDEQVEEEGLLEVDLEIREEPKQTEEVLVEPTSQQEKQKPKIILPFPTRTKKKDLHEFFLRNS</sequence>
<feature type="region of interest" description="Disordered" evidence="1">
    <location>
        <begin position="1"/>
        <end position="52"/>
    </location>
</feature>
<evidence type="ECO:0000256" key="1">
    <source>
        <dbReference type="SAM" id="MobiDB-lite"/>
    </source>
</evidence>
<gene>
    <name evidence="2" type="ORF">KIW84_051683</name>
</gene>
<feature type="region of interest" description="Disordered" evidence="1">
    <location>
        <begin position="94"/>
        <end position="113"/>
    </location>
</feature>
<reference evidence="2 3" key="1">
    <citation type="journal article" date="2022" name="Nat. Genet.">
        <title>Improved pea reference genome and pan-genome highlight genomic features and evolutionary characteristics.</title>
        <authorList>
            <person name="Yang T."/>
            <person name="Liu R."/>
            <person name="Luo Y."/>
            <person name="Hu S."/>
            <person name="Wang D."/>
            <person name="Wang C."/>
            <person name="Pandey M.K."/>
            <person name="Ge S."/>
            <person name="Xu Q."/>
            <person name="Li N."/>
            <person name="Li G."/>
            <person name="Huang Y."/>
            <person name="Saxena R.K."/>
            <person name="Ji Y."/>
            <person name="Li M."/>
            <person name="Yan X."/>
            <person name="He Y."/>
            <person name="Liu Y."/>
            <person name="Wang X."/>
            <person name="Xiang C."/>
            <person name="Varshney R.K."/>
            <person name="Ding H."/>
            <person name="Gao S."/>
            <person name="Zong X."/>
        </authorList>
    </citation>
    <scope>NUCLEOTIDE SEQUENCE [LARGE SCALE GENOMIC DNA]</scope>
    <source>
        <strain evidence="2 3">cv. Zhongwan 6</strain>
    </source>
</reference>
<dbReference type="Gramene" id="Psat05G0168300-T1">
    <property type="protein sequence ID" value="KAI5404617.1"/>
    <property type="gene ID" value="KIW84_051683"/>
</dbReference>
<proteinExistence type="predicted"/>